<evidence type="ECO:0000313" key="3">
    <source>
        <dbReference type="EMBL" id="RND88504.1"/>
    </source>
</evidence>
<gene>
    <name evidence="3" type="ORF">FAM18172_00367</name>
    <name evidence="2" type="ORF">HCJ88_01125</name>
</gene>
<dbReference type="EMBL" id="LKFU01000021">
    <property type="protein sequence ID" value="RND88504.1"/>
    <property type="molecule type" value="Genomic_DNA"/>
</dbReference>
<feature type="transmembrane region" description="Helical" evidence="1">
    <location>
        <begin position="214"/>
        <end position="241"/>
    </location>
</feature>
<dbReference type="Proteomes" id="UP000593972">
    <property type="component" value="Chromosome"/>
</dbReference>
<protein>
    <submittedName>
        <fullName evidence="2">ABC transporter permease</fullName>
    </submittedName>
</protein>
<organism evidence="3 4">
    <name type="scientific">Lacticaseibacillus paracasei</name>
    <name type="common">Lactobacillus paracasei</name>
    <dbReference type="NCBI Taxonomy" id="1597"/>
    <lineage>
        <taxon>Bacteria</taxon>
        <taxon>Bacillati</taxon>
        <taxon>Bacillota</taxon>
        <taxon>Bacilli</taxon>
        <taxon>Lactobacillales</taxon>
        <taxon>Lactobacillaceae</taxon>
        <taxon>Lacticaseibacillus</taxon>
    </lineage>
</organism>
<evidence type="ECO:0000256" key="1">
    <source>
        <dbReference type="SAM" id="Phobius"/>
    </source>
</evidence>
<feature type="transmembrane region" description="Helical" evidence="1">
    <location>
        <begin position="261"/>
        <end position="280"/>
    </location>
</feature>
<dbReference type="RefSeq" id="WP_011674130.1">
    <property type="nucleotide sequence ID" value="NZ_CBDBYF010000002.1"/>
</dbReference>
<dbReference type="OMA" id="WLLIPRH"/>
<keyword evidence="1" id="KW-0472">Membrane</keyword>
<reference evidence="3 4" key="1">
    <citation type="journal article" date="2018" name="Front. Microbiol.">
        <title>Conversion of Methionine to Cysteine in Lactobacillus paracasei Depends on the Highly Mobile cysK-ctl-cysE Gene Cluster.</title>
        <authorList>
            <person name="Wuthrich D."/>
            <person name="Irmler S."/>
            <person name="Berthoud H."/>
            <person name="Guggenbuhl B."/>
            <person name="Eugster E."/>
            <person name="Bruggmann R."/>
        </authorList>
    </citation>
    <scope>NUCLEOTIDE SEQUENCE [LARGE SCALE GENOMIC DNA]</scope>
    <source>
        <strain evidence="3 4">FAM18172</strain>
    </source>
</reference>
<evidence type="ECO:0000313" key="2">
    <source>
        <dbReference type="EMBL" id="QOP54507.1"/>
    </source>
</evidence>
<sequence>MKLFWMEVKRQTTSLTFTIYTLLVMAFVLLNMWPMLARNVAALPTSTNSYDDITATDFQTRKTNGVGQLRYDYQHNTYVTYPLGFAKTVTLPKADQARVRSLLTQANQAETQATLVKALGQVDRLIGGQSAYSSQNIQGFASRPMTKAEARQDHNLILKKDRISGTFARLFADYAGIVMGILPTVVVIAYCYADRRSRATTSLQSKMTSTWRLVGSRYLASLVTLLMPIFLMGIVLTIQIALHYQGYQIDYLAFFKMTGLWLLPTVMVSSAVGFLSDALFGNFLGFVVQIGWWLSTMMIGARQVAGNYGWLLIPRHNSLHNVAYYEAHLPELLFNRLTYAALAIGFICLAVVLLNLQRGGKFHAINFETLGRVRTQSQRVQH</sequence>
<reference evidence="2 5" key="2">
    <citation type="submission" date="2020-03" db="EMBL/GenBank/DDBJ databases">
        <title>Complete genome sequence of Lactobacillus paracasei strain NFFJ04, isolated from animal feed.</title>
        <authorList>
            <person name="Jung J.Y."/>
        </authorList>
    </citation>
    <scope>NUCLEOTIDE SEQUENCE [LARGE SCALE GENOMIC DNA]</scope>
    <source>
        <strain evidence="2 5">NFFJ04</strain>
    </source>
</reference>
<feature type="transmembrane region" description="Helical" evidence="1">
    <location>
        <begin position="333"/>
        <end position="356"/>
    </location>
</feature>
<keyword evidence="1" id="KW-0812">Transmembrane</keyword>
<accession>A0A243PY74</accession>
<evidence type="ECO:0000313" key="4">
    <source>
        <dbReference type="Proteomes" id="UP000285532"/>
    </source>
</evidence>
<dbReference type="EMBL" id="CP050500">
    <property type="protein sequence ID" value="QOP54507.1"/>
    <property type="molecule type" value="Genomic_DNA"/>
</dbReference>
<dbReference type="Proteomes" id="UP000285532">
    <property type="component" value="Unassembled WGS sequence"/>
</dbReference>
<feature type="transmembrane region" description="Helical" evidence="1">
    <location>
        <begin position="174"/>
        <end position="193"/>
    </location>
</feature>
<name>A0A243PY74_LACPA</name>
<feature type="transmembrane region" description="Helical" evidence="1">
    <location>
        <begin position="12"/>
        <end position="33"/>
    </location>
</feature>
<keyword evidence="1" id="KW-1133">Transmembrane helix</keyword>
<dbReference type="AlphaFoldDB" id="A0A243PY74"/>
<evidence type="ECO:0000313" key="5">
    <source>
        <dbReference type="Proteomes" id="UP000593972"/>
    </source>
</evidence>
<proteinExistence type="predicted"/>